<keyword evidence="2" id="KW-1185">Reference proteome</keyword>
<dbReference type="Proteomes" id="UP000008022">
    <property type="component" value="Unassembled WGS sequence"/>
</dbReference>
<evidence type="ECO:0000313" key="2">
    <source>
        <dbReference type="Proteomes" id="UP000008022"/>
    </source>
</evidence>
<reference evidence="1" key="2">
    <citation type="submission" date="2015-06" db="UniProtKB">
        <authorList>
            <consortium name="EnsemblPlants"/>
        </authorList>
    </citation>
    <scope>IDENTIFICATION</scope>
</reference>
<dbReference type="AlphaFoldDB" id="A0A0E0Q583"/>
<dbReference type="Gramene" id="ORUFI07G06130.1">
    <property type="protein sequence ID" value="ORUFI07G06130.1"/>
    <property type="gene ID" value="ORUFI07G06130"/>
</dbReference>
<dbReference type="EnsemblPlants" id="ORUFI07G06130.1">
    <property type="protein sequence ID" value="ORUFI07G06130.1"/>
    <property type="gene ID" value="ORUFI07G06130"/>
</dbReference>
<dbReference type="STRING" id="4529.A0A0E0Q583"/>
<accession>A0A0E0Q583</accession>
<proteinExistence type="predicted"/>
<organism evidence="1 2">
    <name type="scientific">Oryza rufipogon</name>
    <name type="common">Brownbeard rice</name>
    <name type="synonym">Asian wild rice</name>
    <dbReference type="NCBI Taxonomy" id="4529"/>
    <lineage>
        <taxon>Eukaryota</taxon>
        <taxon>Viridiplantae</taxon>
        <taxon>Streptophyta</taxon>
        <taxon>Embryophyta</taxon>
        <taxon>Tracheophyta</taxon>
        <taxon>Spermatophyta</taxon>
        <taxon>Magnoliopsida</taxon>
        <taxon>Liliopsida</taxon>
        <taxon>Poales</taxon>
        <taxon>Poaceae</taxon>
        <taxon>BOP clade</taxon>
        <taxon>Oryzoideae</taxon>
        <taxon>Oryzeae</taxon>
        <taxon>Oryzinae</taxon>
        <taxon>Oryza</taxon>
    </lineage>
</organism>
<evidence type="ECO:0000313" key="1">
    <source>
        <dbReference type="EnsemblPlants" id="ORUFI07G06130.1"/>
    </source>
</evidence>
<dbReference type="HOGENOM" id="CLU_2965055_0_0_1"/>
<reference evidence="2" key="1">
    <citation type="submission" date="2013-06" db="EMBL/GenBank/DDBJ databases">
        <authorList>
            <person name="Zhao Q."/>
        </authorList>
    </citation>
    <scope>NUCLEOTIDE SEQUENCE</scope>
    <source>
        <strain evidence="2">cv. W1943</strain>
    </source>
</reference>
<protein>
    <submittedName>
        <fullName evidence="1">Uncharacterized protein</fullName>
    </submittedName>
</protein>
<sequence>MEQEQQWLTPPRFGLDAATIACLPSFLYVRAHDNGEVSDTAALVEAREGEVADNAKIAS</sequence>
<name>A0A0E0Q583_ORYRU</name>